<dbReference type="Proteomes" id="UP001442364">
    <property type="component" value="Unassembled WGS sequence"/>
</dbReference>
<evidence type="ECO:0000256" key="1">
    <source>
        <dbReference type="SAM" id="MobiDB-lite"/>
    </source>
</evidence>
<dbReference type="RefSeq" id="WP_349153095.1">
    <property type="nucleotide sequence ID" value="NZ_JBBMER010000001.1"/>
</dbReference>
<keyword evidence="2" id="KW-1133">Transmembrane helix</keyword>
<dbReference type="Gene3D" id="3.30.1490.480">
    <property type="entry name" value="Endolytic murein transglycosylase"/>
    <property type="match status" value="1"/>
</dbReference>
<accession>A0ABV1BRK2</accession>
<keyword evidence="2" id="KW-0472">Membrane</keyword>
<keyword evidence="2" id="KW-0812">Transmembrane</keyword>
<feature type="region of interest" description="Disordered" evidence="1">
    <location>
        <begin position="53"/>
        <end position="95"/>
    </location>
</feature>
<evidence type="ECO:0000256" key="2">
    <source>
        <dbReference type="SAM" id="Phobius"/>
    </source>
</evidence>
<dbReference type="EMBL" id="JBBMER010000001">
    <property type="protein sequence ID" value="MEQ2378386.1"/>
    <property type="molecule type" value="Genomic_DNA"/>
</dbReference>
<proteinExistence type="predicted"/>
<evidence type="ECO:0008006" key="5">
    <source>
        <dbReference type="Google" id="ProtNLM"/>
    </source>
</evidence>
<feature type="transmembrane region" description="Helical" evidence="2">
    <location>
        <begin position="5"/>
        <end position="24"/>
    </location>
</feature>
<feature type="compositionally biased region" description="Basic and acidic residues" evidence="1">
    <location>
        <begin position="53"/>
        <end position="74"/>
    </location>
</feature>
<name>A0ABV1BRK2_9FIRM</name>
<sequence>MKLRYYLSGLGSGIIIAVLIMLIADKVTAVNNVNGSNVPQETTGSVIAYTTQSDKDNETIQAESTEHSENKGNEDTTSADTAKNSVVKATDSSTTDTTRYVSEEDKVIVNINPKNIKVAADISKILKNKGVIEDADAFTQYMATYGYSRIVQQGNFELIKGDSYENIARIITRSDVDNNTNTQAD</sequence>
<reference evidence="3 4" key="1">
    <citation type="submission" date="2024-03" db="EMBL/GenBank/DDBJ databases">
        <title>Human intestinal bacterial collection.</title>
        <authorList>
            <person name="Pauvert C."/>
            <person name="Hitch T.C.A."/>
            <person name="Clavel T."/>
        </authorList>
    </citation>
    <scope>NUCLEOTIDE SEQUENCE [LARGE SCALE GENOMIC DNA]</scope>
    <source>
        <strain evidence="3 4">CLA-AA-H255</strain>
    </source>
</reference>
<organism evidence="3 4">
    <name type="scientific">[Lactobacillus] rogosae</name>
    <dbReference type="NCBI Taxonomy" id="706562"/>
    <lineage>
        <taxon>Bacteria</taxon>
        <taxon>Bacillati</taxon>
        <taxon>Bacillota</taxon>
        <taxon>Clostridia</taxon>
        <taxon>Lachnospirales</taxon>
        <taxon>Lachnospiraceae</taxon>
        <taxon>Lachnospira</taxon>
    </lineage>
</organism>
<feature type="compositionally biased region" description="Polar residues" evidence="1">
    <location>
        <begin position="75"/>
        <end position="84"/>
    </location>
</feature>
<evidence type="ECO:0000313" key="3">
    <source>
        <dbReference type="EMBL" id="MEQ2378386.1"/>
    </source>
</evidence>
<evidence type="ECO:0000313" key="4">
    <source>
        <dbReference type="Proteomes" id="UP001442364"/>
    </source>
</evidence>
<protein>
    <recommendedName>
        <fullName evidence="5">Endolytic transglycosylase MltG</fullName>
    </recommendedName>
</protein>
<keyword evidence="4" id="KW-1185">Reference proteome</keyword>
<gene>
    <name evidence="3" type="ORF">WMO14_00610</name>
</gene>
<comment type="caution">
    <text evidence="3">The sequence shown here is derived from an EMBL/GenBank/DDBJ whole genome shotgun (WGS) entry which is preliminary data.</text>
</comment>